<dbReference type="PANTHER" id="PTHR33121">
    <property type="entry name" value="CYCLIC DI-GMP PHOSPHODIESTERASE PDEF"/>
    <property type="match status" value="1"/>
</dbReference>
<feature type="transmembrane region" description="Helical" evidence="2">
    <location>
        <begin position="358"/>
        <end position="378"/>
    </location>
</feature>
<dbReference type="SUPFAM" id="SSF141868">
    <property type="entry name" value="EAL domain-like"/>
    <property type="match status" value="1"/>
</dbReference>
<feature type="domain" description="GGDEF" evidence="4">
    <location>
        <begin position="427"/>
        <end position="576"/>
    </location>
</feature>
<dbReference type="Proteomes" id="UP000500857">
    <property type="component" value="Chromosome"/>
</dbReference>
<dbReference type="Gene3D" id="3.20.20.450">
    <property type="entry name" value="EAL domain"/>
    <property type="match status" value="1"/>
</dbReference>
<keyword evidence="2" id="KW-0472">Membrane</keyword>
<sequence length="865" mass="96427">MFLTIIKFLGAFESLELSLFDWMVRSRPFRDETDERLLIVGITEADIQSRQQWPFSDGLIAEILDILLEDDPAAIGLDLYRDVPLQPGHDRLVEQLNSPKVIGITKLGDRHSEGVPAPPYLPPERVGFNDLILDNDGIVRRNLLYVNREPSGEAVFSFGLQLALKYLQKFDIQPRNSQDNPYQIYLGKATFNPLNVNSGGYQTIDPKGYQILLDYRAPETVARQVSMTQVLAGNVQPEWVKDKIVLIGTVAPSLKDMFFTPYSADGSNVQMAGVVIHAQILSQLLDSSLEGKGLFWFWPEWVEIVWLGLWSGVGGVLVWRSDRPLKLFGLATGAIAAIVASGFGVFLFMGWIPTASAIAALLLSGSGAIASKVLYTLFYDPLTGLPNRAGFVQEMGRLKRRLLKGEQAAKPAASPSTHSTLSTGSTPFIGVVFLDVDRFKTINDGLGHEVGDRLLVAFAKRLQQILGEQRRKSMTDTGLRRTQAMANAKVARVGSDEFAILLENIRQVEEAAGIAEQVRRQLTIPFDIEGHEIYSSASIGMALGPASEDRDLLREAHTAMYRAKVLGKPNLEVFEATMQSNAIARLELETDLRRSLRDNEHLRQKIHDLQLRGEDYSALNSQFPVYYQPIVDLPSGRIAGFEALVRWEHPQRGRVFPGEFIPLAEETGEIIPLGAWVLEEACRQVRQWQQQIPGCEHLTIAINLSGKQFNQLDLLDTIATTLELTQLDPHCVKLEITESVVMDEVEAAIAMLNKMKALNVKLGIDDFGTGYSSLSYLHQFPTDTLKVDRSFVSRMEQGEDKRAIVKTIIDLAHNLNMEVVAEGIETPEELARLRSLACEYGQGYFFAKPLPKHEATALLHSNPRW</sequence>
<feature type="transmembrane region" description="Helical" evidence="2">
    <location>
        <begin position="330"/>
        <end position="352"/>
    </location>
</feature>
<evidence type="ECO:0000259" key="4">
    <source>
        <dbReference type="PROSITE" id="PS50887"/>
    </source>
</evidence>
<feature type="coiled-coil region" evidence="1">
    <location>
        <begin position="585"/>
        <end position="612"/>
    </location>
</feature>
<dbReference type="InterPro" id="IPR029787">
    <property type="entry name" value="Nucleotide_cyclase"/>
</dbReference>
<dbReference type="SUPFAM" id="SSF55073">
    <property type="entry name" value="Nucleotide cyclase"/>
    <property type="match status" value="1"/>
</dbReference>
<evidence type="ECO:0000259" key="3">
    <source>
        <dbReference type="PROSITE" id="PS50883"/>
    </source>
</evidence>
<dbReference type="SMART" id="SM01080">
    <property type="entry name" value="CHASE2"/>
    <property type="match status" value="1"/>
</dbReference>
<dbReference type="PANTHER" id="PTHR33121:SF70">
    <property type="entry name" value="SIGNALING PROTEIN YKOW"/>
    <property type="match status" value="1"/>
</dbReference>
<dbReference type="CDD" id="cd01948">
    <property type="entry name" value="EAL"/>
    <property type="match status" value="1"/>
</dbReference>
<accession>A0A6H1U5K8</accession>
<dbReference type="SMART" id="SM00267">
    <property type="entry name" value="GGDEF"/>
    <property type="match status" value="1"/>
</dbReference>
<name>A0A6H1U5K8_9CYAN</name>
<keyword evidence="2" id="KW-1133">Transmembrane helix</keyword>
<dbReference type="FunFam" id="3.20.20.450:FF:000001">
    <property type="entry name" value="Cyclic di-GMP phosphodiesterase yahA"/>
    <property type="match status" value="1"/>
</dbReference>
<dbReference type="InterPro" id="IPR001633">
    <property type="entry name" value="EAL_dom"/>
</dbReference>
<protein>
    <submittedName>
        <fullName evidence="5">EAL domain-containing protein</fullName>
    </submittedName>
</protein>
<dbReference type="Pfam" id="PF00990">
    <property type="entry name" value="GGDEF"/>
    <property type="match status" value="1"/>
</dbReference>
<dbReference type="PROSITE" id="PS50887">
    <property type="entry name" value="GGDEF"/>
    <property type="match status" value="1"/>
</dbReference>
<organism evidence="5 6">
    <name type="scientific">Oxynema aestuarii AP17</name>
    <dbReference type="NCBI Taxonomy" id="2064643"/>
    <lineage>
        <taxon>Bacteria</taxon>
        <taxon>Bacillati</taxon>
        <taxon>Cyanobacteriota</taxon>
        <taxon>Cyanophyceae</taxon>
        <taxon>Oscillatoriophycideae</taxon>
        <taxon>Oscillatoriales</taxon>
        <taxon>Oscillatoriaceae</taxon>
        <taxon>Oxynema</taxon>
        <taxon>Oxynema aestuarii</taxon>
    </lineage>
</organism>
<dbReference type="CDD" id="cd01949">
    <property type="entry name" value="GGDEF"/>
    <property type="match status" value="1"/>
</dbReference>
<dbReference type="Pfam" id="PF05226">
    <property type="entry name" value="CHASE2"/>
    <property type="match status" value="1"/>
</dbReference>
<keyword evidence="2" id="KW-0812">Transmembrane</keyword>
<dbReference type="InterPro" id="IPR043128">
    <property type="entry name" value="Rev_trsase/Diguanyl_cyclase"/>
</dbReference>
<dbReference type="InterPro" id="IPR000160">
    <property type="entry name" value="GGDEF_dom"/>
</dbReference>
<reference evidence="5 6" key="1">
    <citation type="submission" date="2020-04" db="EMBL/GenBank/DDBJ databases">
        <authorList>
            <person name="Basu S."/>
            <person name="Maruthanayagam V."/>
            <person name="Chakraborty S."/>
            <person name="Pramanik A."/>
            <person name="Mukherjee J."/>
            <person name="Brink B."/>
        </authorList>
    </citation>
    <scope>NUCLEOTIDE SEQUENCE [LARGE SCALE GENOMIC DNA]</scope>
    <source>
        <strain evidence="5 6">AP17</strain>
    </source>
</reference>
<gene>
    <name evidence="5" type="ORF">HCG48_11445</name>
</gene>
<dbReference type="Pfam" id="PF00563">
    <property type="entry name" value="EAL"/>
    <property type="match status" value="1"/>
</dbReference>
<dbReference type="InterPro" id="IPR035919">
    <property type="entry name" value="EAL_sf"/>
</dbReference>
<dbReference type="PROSITE" id="PS50883">
    <property type="entry name" value="EAL"/>
    <property type="match status" value="1"/>
</dbReference>
<dbReference type="GO" id="GO:0071111">
    <property type="term" value="F:cyclic-guanylate-specific phosphodiesterase activity"/>
    <property type="evidence" value="ECO:0007669"/>
    <property type="project" value="InterPro"/>
</dbReference>
<evidence type="ECO:0000313" key="6">
    <source>
        <dbReference type="Proteomes" id="UP000500857"/>
    </source>
</evidence>
<dbReference type="Gene3D" id="3.30.70.270">
    <property type="match status" value="1"/>
</dbReference>
<evidence type="ECO:0000256" key="1">
    <source>
        <dbReference type="SAM" id="Coils"/>
    </source>
</evidence>
<dbReference type="NCBIfam" id="TIGR00254">
    <property type="entry name" value="GGDEF"/>
    <property type="match status" value="1"/>
</dbReference>
<dbReference type="AlphaFoldDB" id="A0A6H1U5K8"/>
<dbReference type="InterPro" id="IPR007890">
    <property type="entry name" value="CHASE2"/>
</dbReference>
<keyword evidence="6" id="KW-1185">Reference proteome</keyword>
<proteinExistence type="predicted"/>
<keyword evidence="1" id="KW-0175">Coiled coil</keyword>
<evidence type="ECO:0000256" key="2">
    <source>
        <dbReference type="SAM" id="Phobius"/>
    </source>
</evidence>
<feature type="domain" description="EAL" evidence="3">
    <location>
        <begin position="608"/>
        <end position="863"/>
    </location>
</feature>
<dbReference type="EMBL" id="CP051167">
    <property type="protein sequence ID" value="QIZ73706.1"/>
    <property type="molecule type" value="Genomic_DNA"/>
</dbReference>
<dbReference type="InterPro" id="IPR050706">
    <property type="entry name" value="Cyclic-di-GMP_PDE-like"/>
</dbReference>
<dbReference type="SMART" id="SM00052">
    <property type="entry name" value="EAL"/>
    <property type="match status" value="1"/>
</dbReference>
<evidence type="ECO:0000313" key="5">
    <source>
        <dbReference type="EMBL" id="QIZ73706.1"/>
    </source>
</evidence>
<dbReference type="KEGG" id="oxy:HCG48_11445"/>